<dbReference type="PATRIC" id="fig|270351.6.peg.4869"/>
<dbReference type="EMBL" id="LABX01000032">
    <property type="protein sequence ID" value="KMO39389.1"/>
    <property type="molecule type" value="Genomic_DNA"/>
</dbReference>
<evidence type="ECO:0000313" key="2">
    <source>
        <dbReference type="Proteomes" id="UP000035929"/>
    </source>
</evidence>
<dbReference type="Proteomes" id="UP000035929">
    <property type="component" value="Unassembled WGS sequence"/>
</dbReference>
<reference evidence="1 2" key="1">
    <citation type="submission" date="2015-03" db="EMBL/GenBank/DDBJ databases">
        <title>Genome sequencing of Methylobacterium aquaticum DSM16371 type strain.</title>
        <authorList>
            <person name="Chaudhry V."/>
            <person name="Patil P.B."/>
        </authorList>
    </citation>
    <scope>NUCLEOTIDE SEQUENCE [LARGE SCALE GENOMIC DNA]</scope>
    <source>
        <strain evidence="1 2">DSM 16371</strain>
    </source>
</reference>
<dbReference type="AlphaFoldDB" id="A0A0J6T078"/>
<dbReference type="OrthoDB" id="6367129at2"/>
<comment type="caution">
    <text evidence="1">The sequence shown here is derived from an EMBL/GenBank/DDBJ whole genome shotgun (WGS) entry which is preliminary data.</text>
</comment>
<dbReference type="CDD" id="cd16385">
    <property type="entry name" value="IcmL"/>
    <property type="match status" value="1"/>
</dbReference>
<dbReference type="Pfam" id="PF11393">
    <property type="entry name" value="T4BSS_DotI_IcmL"/>
    <property type="match status" value="1"/>
</dbReference>
<protein>
    <recommendedName>
        <fullName evidence="3">Intracellular multiplication protein IcmL</fullName>
    </recommendedName>
</protein>
<evidence type="ECO:0000313" key="1">
    <source>
        <dbReference type="EMBL" id="KMO39389.1"/>
    </source>
</evidence>
<proteinExistence type="predicted"/>
<gene>
    <name evidence="1" type="ORF">VP06_04500</name>
</gene>
<dbReference type="InterPro" id="IPR021055">
    <property type="entry name" value="T4BSS_IcmL/DotI"/>
</dbReference>
<name>A0A0J6T078_9HYPH</name>
<evidence type="ECO:0008006" key="3">
    <source>
        <dbReference type="Google" id="ProtNLM"/>
    </source>
</evidence>
<sequence>MKSADHISREVDAGRMMLRNQWQWILLLSLFLLLSLTVNALLFYNAFIRFPVKQFIWTSDAQAVCEAIPLAEPNISQARLKEFAVSSAVQLNSYDYANWRALINNALSQSFTPKGRDRYRAALQESGIIQKVVTGYQTVSAVTTDPANVAEEGKLAGRYYWRVEVPLQIFYRTNVETRVERRLLTMTIVRIDPSPINPNGIAIDSVISTQQLTNQVGP</sequence>
<organism evidence="1 2">
    <name type="scientific">Methylobacterium aquaticum</name>
    <dbReference type="NCBI Taxonomy" id="270351"/>
    <lineage>
        <taxon>Bacteria</taxon>
        <taxon>Pseudomonadati</taxon>
        <taxon>Pseudomonadota</taxon>
        <taxon>Alphaproteobacteria</taxon>
        <taxon>Hyphomicrobiales</taxon>
        <taxon>Methylobacteriaceae</taxon>
        <taxon>Methylobacterium</taxon>
    </lineage>
</organism>
<dbReference type="RefSeq" id="WP_048462629.1">
    <property type="nucleotide sequence ID" value="NZ_LABX01000032.1"/>
</dbReference>
<accession>A0A0J6T078</accession>